<feature type="chain" id="PRO_5042865091" description="CUB domain-containing protein" evidence="3">
    <location>
        <begin position="18"/>
        <end position="342"/>
    </location>
</feature>
<reference evidence="5 6" key="1">
    <citation type="submission" date="2024-01" db="EMBL/GenBank/DDBJ databases">
        <title>The genome of the rayed Mediterranean limpet Patella caerulea (Linnaeus, 1758).</title>
        <authorList>
            <person name="Anh-Thu Weber A."/>
            <person name="Halstead-Nussloch G."/>
        </authorList>
    </citation>
    <scope>NUCLEOTIDE SEQUENCE [LARGE SCALE GENOMIC DNA]</scope>
    <source>
        <strain evidence="5">AATW-2023a</strain>
        <tissue evidence="5">Whole specimen</tissue>
    </source>
</reference>
<proteinExistence type="predicted"/>
<dbReference type="SUPFAM" id="SSF49854">
    <property type="entry name" value="Spermadhesin, CUB domain"/>
    <property type="match status" value="1"/>
</dbReference>
<comment type="caution">
    <text evidence="2">Lacks conserved residue(s) required for the propagation of feature annotation.</text>
</comment>
<comment type="caution">
    <text evidence="5">The sequence shown here is derived from an EMBL/GenBank/DDBJ whole genome shotgun (WGS) entry which is preliminary data.</text>
</comment>
<dbReference type="EMBL" id="JAZGQO010000001">
    <property type="protein sequence ID" value="KAK6194932.1"/>
    <property type="molecule type" value="Genomic_DNA"/>
</dbReference>
<name>A0AAN8KGM3_PATCE</name>
<dbReference type="InterPro" id="IPR035914">
    <property type="entry name" value="Sperma_CUB_dom_sf"/>
</dbReference>
<keyword evidence="1 2" id="KW-1015">Disulfide bond</keyword>
<feature type="disulfide bond" evidence="2">
    <location>
        <begin position="36"/>
        <end position="63"/>
    </location>
</feature>
<accession>A0AAN8KGM3</accession>
<gene>
    <name evidence="5" type="ORF">SNE40_000462</name>
</gene>
<dbReference type="CDD" id="cd00041">
    <property type="entry name" value="CUB"/>
    <property type="match status" value="1"/>
</dbReference>
<feature type="signal peptide" evidence="3">
    <location>
        <begin position="1"/>
        <end position="17"/>
    </location>
</feature>
<dbReference type="AlphaFoldDB" id="A0AAN8KGM3"/>
<evidence type="ECO:0000256" key="1">
    <source>
        <dbReference type="ARBA" id="ARBA00023157"/>
    </source>
</evidence>
<dbReference type="SMART" id="SM00042">
    <property type="entry name" value="CUB"/>
    <property type="match status" value="1"/>
</dbReference>
<feature type="domain" description="CUB" evidence="4">
    <location>
        <begin position="36"/>
        <end position="140"/>
    </location>
</feature>
<sequence length="342" mass="39102">MFTKILVLALIAHVVLGNHIDTKDEQQKPRFKRSSCGVSQRRIGDMTEIKYPASGNYQNYARCDWHYCPGTTRVQVTVTKMDIEPQSTCQYDALIIDNNRYCGTSLRILDVYTNGGCITVAFTSDGSVQMSGFHVEIRPITDNYPSYSSEAYPIYSSHYYPSYSSHYYPSYSSDPYPSYSSHYYPSYSSDPYPSYSSDPYPSYSSNYYPSYSPDPYPSYSSHYYPSYSSDPYPSYSSHYYPSYSSDPYPSYSSHYYPSYSSDPYPSYSSHYYPSYSSDPYTSYSSHYYPSYSSSYYPDSSQVVYNSNSSSGHGMVGVLHHAQDTLQDAQETVDAIEEELQLK</sequence>
<protein>
    <recommendedName>
        <fullName evidence="4">CUB domain-containing protein</fullName>
    </recommendedName>
</protein>
<evidence type="ECO:0000259" key="4">
    <source>
        <dbReference type="PROSITE" id="PS01180"/>
    </source>
</evidence>
<dbReference type="Proteomes" id="UP001347796">
    <property type="component" value="Unassembled WGS sequence"/>
</dbReference>
<dbReference type="Gene3D" id="2.60.120.290">
    <property type="entry name" value="Spermadhesin, CUB domain"/>
    <property type="match status" value="1"/>
</dbReference>
<dbReference type="InterPro" id="IPR000859">
    <property type="entry name" value="CUB_dom"/>
</dbReference>
<evidence type="ECO:0000313" key="5">
    <source>
        <dbReference type="EMBL" id="KAK6194932.1"/>
    </source>
</evidence>
<keyword evidence="6" id="KW-1185">Reference proteome</keyword>
<organism evidence="5 6">
    <name type="scientific">Patella caerulea</name>
    <name type="common">Rayed Mediterranean limpet</name>
    <dbReference type="NCBI Taxonomy" id="87958"/>
    <lineage>
        <taxon>Eukaryota</taxon>
        <taxon>Metazoa</taxon>
        <taxon>Spiralia</taxon>
        <taxon>Lophotrochozoa</taxon>
        <taxon>Mollusca</taxon>
        <taxon>Gastropoda</taxon>
        <taxon>Patellogastropoda</taxon>
        <taxon>Patelloidea</taxon>
        <taxon>Patellidae</taxon>
        <taxon>Patella</taxon>
    </lineage>
</organism>
<keyword evidence="3" id="KW-0732">Signal</keyword>
<evidence type="ECO:0000313" key="6">
    <source>
        <dbReference type="Proteomes" id="UP001347796"/>
    </source>
</evidence>
<evidence type="ECO:0000256" key="2">
    <source>
        <dbReference type="PROSITE-ProRule" id="PRU00059"/>
    </source>
</evidence>
<evidence type="ECO:0000256" key="3">
    <source>
        <dbReference type="SAM" id="SignalP"/>
    </source>
</evidence>
<dbReference type="Pfam" id="PF00431">
    <property type="entry name" value="CUB"/>
    <property type="match status" value="1"/>
</dbReference>
<dbReference type="PROSITE" id="PS01180">
    <property type="entry name" value="CUB"/>
    <property type="match status" value="1"/>
</dbReference>